<evidence type="ECO:0000256" key="15">
    <source>
        <dbReference type="ARBA" id="ARBA00030800"/>
    </source>
</evidence>
<evidence type="ECO:0000256" key="13">
    <source>
        <dbReference type="ARBA" id="ARBA00023014"/>
    </source>
</evidence>
<dbReference type="GO" id="GO:0046983">
    <property type="term" value="F:protein dimerization activity"/>
    <property type="evidence" value="ECO:0007669"/>
    <property type="project" value="InterPro"/>
</dbReference>
<dbReference type="PROSITE" id="PS50109">
    <property type="entry name" value="HIS_KIN"/>
    <property type="match status" value="1"/>
</dbReference>
<dbReference type="Proteomes" id="UP000018466">
    <property type="component" value="Unassembled WGS sequence"/>
</dbReference>
<dbReference type="Gene3D" id="1.20.5.1930">
    <property type="match status" value="1"/>
</dbReference>
<dbReference type="AlphaFoldDB" id="A0AA36Y6P5"/>
<dbReference type="InterPro" id="IPR003594">
    <property type="entry name" value="HATPase_dom"/>
</dbReference>
<keyword evidence="16" id="KW-0472">Membrane</keyword>
<keyword evidence="7" id="KW-0963">Cytoplasm</keyword>
<dbReference type="SUPFAM" id="SSF55874">
    <property type="entry name" value="ATPase domain of HSP90 chaperone/DNA topoisomerase II/histidine kinase"/>
    <property type="match status" value="1"/>
</dbReference>
<evidence type="ECO:0000256" key="4">
    <source>
        <dbReference type="ARBA" id="ARBA00012438"/>
    </source>
</evidence>
<feature type="transmembrane region" description="Helical" evidence="16">
    <location>
        <begin position="53"/>
        <end position="74"/>
    </location>
</feature>
<reference evidence="18 19" key="1">
    <citation type="submission" date="2011-10" db="EMBL/GenBank/DDBJ databases">
        <title>The Genome Sequence of Lachnospiraceae bacterium ACC2.</title>
        <authorList>
            <consortium name="The Broad Institute Genome Sequencing Platform"/>
            <person name="Earl A."/>
            <person name="Ward D."/>
            <person name="Feldgarden M."/>
            <person name="Gevers D."/>
            <person name="Sizova M."/>
            <person name="Hazen A."/>
            <person name="Epstein S."/>
            <person name="Young S.K."/>
            <person name="Zeng Q."/>
            <person name="Gargeya S."/>
            <person name="Fitzgerald M."/>
            <person name="Haas B."/>
            <person name="Abouelleil A."/>
            <person name="Alvarado L."/>
            <person name="Arachchi H.M."/>
            <person name="Berlin A."/>
            <person name="Brown A."/>
            <person name="Chapman S.B."/>
            <person name="Chen Z."/>
            <person name="Dunbar C."/>
            <person name="Freedman E."/>
            <person name="Gearin G."/>
            <person name="Goldberg J."/>
            <person name="Griggs A."/>
            <person name="Gujja S."/>
            <person name="Heiman D."/>
            <person name="Howarth C."/>
            <person name="Larson L."/>
            <person name="Lui A."/>
            <person name="MacDonald P.J.P."/>
            <person name="Montmayeur A."/>
            <person name="Murphy C."/>
            <person name="Neiman D."/>
            <person name="Pearson M."/>
            <person name="Priest M."/>
            <person name="Roberts A."/>
            <person name="Saif S."/>
            <person name="Shea T."/>
            <person name="Shenoy N."/>
            <person name="Sisk P."/>
            <person name="Stolte C."/>
            <person name="Sykes S."/>
            <person name="Wortman J."/>
            <person name="Nusbaum C."/>
            <person name="Birren B."/>
        </authorList>
    </citation>
    <scope>NUCLEOTIDE SEQUENCE [LARGE SCALE GENOMIC DNA]</scope>
    <source>
        <strain evidence="18 19">ACC2</strain>
    </source>
</reference>
<proteinExistence type="predicted"/>
<evidence type="ECO:0000256" key="2">
    <source>
        <dbReference type="ARBA" id="ARBA00001966"/>
    </source>
</evidence>
<dbReference type="GO" id="GO:0000155">
    <property type="term" value="F:phosphorelay sensor kinase activity"/>
    <property type="evidence" value="ECO:0007669"/>
    <property type="project" value="InterPro"/>
</dbReference>
<dbReference type="PRINTS" id="PR00344">
    <property type="entry name" value="BCTRLSENSOR"/>
</dbReference>
<evidence type="ECO:0000313" key="19">
    <source>
        <dbReference type="Proteomes" id="UP000018466"/>
    </source>
</evidence>
<keyword evidence="9" id="KW-0479">Metal-binding</keyword>
<feature type="domain" description="Histidine kinase" evidence="17">
    <location>
        <begin position="447"/>
        <end position="561"/>
    </location>
</feature>
<accession>A0AA36Y6P5</accession>
<dbReference type="EC" id="2.7.13.3" evidence="4"/>
<comment type="catalytic activity">
    <reaction evidence="1">
        <text>ATP + protein L-histidine = ADP + protein N-phospho-L-histidine.</text>
        <dbReference type="EC" id="2.7.13.3"/>
    </reaction>
</comment>
<dbReference type="Pfam" id="PF07730">
    <property type="entry name" value="HisKA_3"/>
    <property type="match status" value="1"/>
</dbReference>
<sequence length="573" mass="62766">MEAEGKPGDLYGDMTEKRDEYLELCIRLRLASLLLSTAVYLRGMQTRGINNPSAWGIVIGMLLSCLMGNALYLRAETLKEERSRRAIGAILGLELAAYGIFIYMSGGLSSSYLWYGFCCILISLSGNLGSRISLVAVLWCFGCALAGKSDGNPVRLESNILVGVLVMFGAFYVLRSSENSVRARREELKALNLCLVEENRRTERALARVADMYEGFSLMAMNDAERVLSELATLVAGSVSPHGAVLLRWSEEQTIQEVIIRGMPQKQGEELVSRVVSQEVCPATLRVSGQTYEVFSLESSGGGGILMMEVANPDDLEAEGPIMAELTRREREFYVRLCGIIFRGLDMQSQMEAYISAEEKNRIADEIHDTVIQKLFGLNCGLKELELFVKGDEAKRQDALARILTLETTAALTMRELRETVYGRNFAESGEQSFTGRLNSYMAEAERQYEVEIPIEVDAGAETLSAAQKTVLYRVACEAVNNAARHGGATEISVEVHAEDDGYVLTVRDNGSGFREGRPARTGGKGIRSMKKVAALLGGMIALKSAPGEGTEIRLTLPVSMGKRGRAYVSGRG</sequence>
<keyword evidence="12" id="KW-0902">Two-component regulatory system</keyword>
<evidence type="ECO:0000256" key="1">
    <source>
        <dbReference type="ARBA" id="ARBA00000085"/>
    </source>
</evidence>
<comment type="subcellular location">
    <subcellularLocation>
        <location evidence="3">Cytoplasm</location>
    </subcellularLocation>
</comment>
<keyword evidence="16" id="KW-0812">Transmembrane</keyword>
<comment type="caution">
    <text evidence="18">The sequence shown here is derived from an EMBL/GenBank/DDBJ whole genome shotgun (WGS) entry which is preliminary data.</text>
</comment>
<dbReference type="InterPro" id="IPR005467">
    <property type="entry name" value="His_kinase_dom"/>
</dbReference>
<dbReference type="SMART" id="SM00387">
    <property type="entry name" value="HATPase_c"/>
    <property type="match status" value="1"/>
</dbReference>
<dbReference type="InterPro" id="IPR036890">
    <property type="entry name" value="HATPase_C_sf"/>
</dbReference>
<evidence type="ECO:0000256" key="16">
    <source>
        <dbReference type="SAM" id="Phobius"/>
    </source>
</evidence>
<feature type="transmembrane region" description="Helical" evidence="16">
    <location>
        <begin position="156"/>
        <end position="174"/>
    </location>
</feature>
<dbReference type="InterPro" id="IPR050482">
    <property type="entry name" value="Sensor_HK_TwoCompSys"/>
</dbReference>
<dbReference type="EMBL" id="AGEL01000003">
    <property type="protein sequence ID" value="EHO18155.1"/>
    <property type="molecule type" value="Genomic_DNA"/>
</dbReference>
<evidence type="ECO:0000256" key="11">
    <source>
        <dbReference type="ARBA" id="ARBA00023004"/>
    </source>
</evidence>
<name>A0AA36Y6P5_9FIRM</name>
<comment type="cofactor">
    <cofactor evidence="2">
        <name>[4Fe-4S] cluster</name>
        <dbReference type="ChEBI" id="CHEBI:49883"/>
    </cofactor>
</comment>
<evidence type="ECO:0000256" key="5">
    <source>
        <dbReference type="ARBA" id="ARBA00017322"/>
    </source>
</evidence>
<evidence type="ECO:0000256" key="7">
    <source>
        <dbReference type="ARBA" id="ARBA00022490"/>
    </source>
</evidence>
<evidence type="ECO:0000256" key="14">
    <source>
        <dbReference type="ARBA" id="ARBA00024827"/>
    </source>
</evidence>
<dbReference type="GO" id="GO:0005737">
    <property type="term" value="C:cytoplasm"/>
    <property type="evidence" value="ECO:0007669"/>
    <property type="project" value="UniProtKB-SubCell"/>
</dbReference>
<dbReference type="InterPro" id="IPR011712">
    <property type="entry name" value="Sig_transdc_His_kin_sub3_dim/P"/>
</dbReference>
<evidence type="ECO:0000259" key="17">
    <source>
        <dbReference type="PROSITE" id="PS50109"/>
    </source>
</evidence>
<feature type="transmembrane region" description="Helical" evidence="16">
    <location>
        <begin position="86"/>
        <end position="106"/>
    </location>
</feature>
<comment type="function">
    <text evidence="14">Member of the two-component regulatory system NreB/NreC involved in the control of dissimilatory nitrate/nitrite reduction in response to oxygen. NreB functions as a direct oxygen sensor histidine kinase which is autophosphorylated, in the absence of oxygen, probably at the conserved histidine residue, and transfers its phosphate group probably to a conserved aspartate residue of NreC. NreB/NreC activates the expression of the nitrate (narGHJI) and nitrite (nir) reductase operons, as well as the putative nitrate transporter gene narT.</text>
</comment>
<keyword evidence="6" id="KW-0004">4Fe-4S</keyword>
<feature type="transmembrane region" description="Helical" evidence="16">
    <location>
        <begin position="112"/>
        <end position="144"/>
    </location>
</feature>
<keyword evidence="10" id="KW-0418">Kinase</keyword>
<gene>
    <name evidence="18" type="ORF">HMPREF9623_00339</name>
</gene>
<evidence type="ECO:0000256" key="8">
    <source>
        <dbReference type="ARBA" id="ARBA00022679"/>
    </source>
</evidence>
<dbReference type="GO" id="GO:0051539">
    <property type="term" value="F:4 iron, 4 sulfur cluster binding"/>
    <property type="evidence" value="ECO:0007669"/>
    <property type="project" value="UniProtKB-KW"/>
</dbReference>
<keyword evidence="8" id="KW-0808">Transferase</keyword>
<dbReference type="GO" id="GO:0016020">
    <property type="term" value="C:membrane"/>
    <property type="evidence" value="ECO:0007669"/>
    <property type="project" value="InterPro"/>
</dbReference>
<protein>
    <recommendedName>
        <fullName evidence="5">Oxygen sensor histidine kinase NreB</fullName>
        <ecNumber evidence="4">2.7.13.3</ecNumber>
    </recommendedName>
    <alternativeName>
        <fullName evidence="15">Nitrogen regulation protein B</fullName>
    </alternativeName>
</protein>
<keyword evidence="16" id="KW-1133">Transmembrane helix</keyword>
<evidence type="ECO:0000256" key="10">
    <source>
        <dbReference type="ARBA" id="ARBA00022777"/>
    </source>
</evidence>
<organism evidence="18 19">
    <name type="scientific">Stomatobaculum longum</name>
    <dbReference type="NCBI Taxonomy" id="796942"/>
    <lineage>
        <taxon>Bacteria</taxon>
        <taxon>Bacillati</taxon>
        <taxon>Bacillota</taxon>
        <taxon>Clostridia</taxon>
        <taxon>Lachnospirales</taxon>
        <taxon>Lachnospiraceae</taxon>
        <taxon>Stomatobaculum</taxon>
    </lineage>
</organism>
<evidence type="ECO:0000256" key="9">
    <source>
        <dbReference type="ARBA" id="ARBA00022723"/>
    </source>
</evidence>
<evidence type="ECO:0000256" key="3">
    <source>
        <dbReference type="ARBA" id="ARBA00004496"/>
    </source>
</evidence>
<dbReference type="GO" id="GO:0046872">
    <property type="term" value="F:metal ion binding"/>
    <property type="evidence" value="ECO:0007669"/>
    <property type="project" value="UniProtKB-KW"/>
</dbReference>
<dbReference type="PANTHER" id="PTHR24421:SF61">
    <property type="entry name" value="OXYGEN SENSOR HISTIDINE KINASE NREB"/>
    <property type="match status" value="1"/>
</dbReference>
<keyword evidence="11" id="KW-0408">Iron</keyword>
<dbReference type="CDD" id="cd16917">
    <property type="entry name" value="HATPase_UhpB-NarQ-NarX-like"/>
    <property type="match status" value="1"/>
</dbReference>
<dbReference type="Pfam" id="PF02518">
    <property type="entry name" value="HATPase_c"/>
    <property type="match status" value="1"/>
</dbReference>
<dbReference type="InterPro" id="IPR004358">
    <property type="entry name" value="Sig_transdc_His_kin-like_C"/>
</dbReference>
<dbReference type="Gene3D" id="3.30.565.10">
    <property type="entry name" value="Histidine kinase-like ATPase, C-terminal domain"/>
    <property type="match status" value="1"/>
</dbReference>
<dbReference type="PANTHER" id="PTHR24421">
    <property type="entry name" value="NITRATE/NITRITE SENSOR PROTEIN NARX-RELATED"/>
    <property type="match status" value="1"/>
</dbReference>
<evidence type="ECO:0000256" key="6">
    <source>
        <dbReference type="ARBA" id="ARBA00022485"/>
    </source>
</evidence>
<evidence type="ECO:0000313" key="18">
    <source>
        <dbReference type="EMBL" id="EHO18155.1"/>
    </source>
</evidence>
<keyword evidence="19" id="KW-1185">Reference proteome</keyword>
<keyword evidence="13" id="KW-0411">Iron-sulfur</keyword>
<evidence type="ECO:0000256" key="12">
    <source>
        <dbReference type="ARBA" id="ARBA00023012"/>
    </source>
</evidence>